<feature type="transmembrane region" description="Helical" evidence="4">
    <location>
        <begin position="14"/>
        <end position="32"/>
    </location>
</feature>
<dbReference type="OrthoDB" id="1870283at2759"/>
<evidence type="ECO:0000313" key="6">
    <source>
        <dbReference type="Proteomes" id="UP000593560"/>
    </source>
</evidence>
<dbReference type="GO" id="GO:0072699">
    <property type="term" value="P:protein localization to cortical microtubule cytoskeleton"/>
    <property type="evidence" value="ECO:0007669"/>
    <property type="project" value="TreeGrafter"/>
</dbReference>
<feature type="region of interest" description="Disordered" evidence="3">
    <location>
        <begin position="467"/>
        <end position="525"/>
    </location>
</feature>
<evidence type="ECO:0000256" key="1">
    <source>
        <dbReference type="ARBA" id="ARBA00023054"/>
    </source>
</evidence>
<comment type="caution">
    <text evidence="5">The sequence shown here is derived from an EMBL/GenBank/DDBJ whole genome shotgun (WGS) entry which is preliminary data.</text>
</comment>
<name>A0A7J9HPC6_9ROSI</name>
<protein>
    <recommendedName>
        <fullName evidence="7">Protein CHUP1, chloroplastic-like</fullName>
    </recommendedName>
</protein>
<feature type="coiled-coil region" evidence="2">
    <location>
        <begin position="130"/>
        <end position="350"/>
    </location>
</feature>
<feature type="region of interest" description="Disordered" evidence="3">
    <location>
        <begin position="41"/>
        <end position="83"/>
    </location>
</feature>
<gene>
    <name evidence="5" type="ORF">Gohar_003455</name>
</gene>
<reference evidence="5 6" key="1">
    <citation type="journal article" date="2019" name="Genome Biol. Evol.">
        <title>Insights into the evolution of the New World diploid cottons (Gossypium, subgenus Houzingenia) based on genome sequencing.</title>
        <authorList>
            <person name="Grover C.E."/>
            <person name="Arick M.A. 2nd"/>
            <person name="Thrash A."/>
            <person name="Conover J.L."/>
            <person name="Sanders W.S."/>
            <person name="Peterson D.G."/>
            <person name="Frelichowski J.E."/>
            <person name="Scheffler J.A."/>
            <person name="Scheffler B.E."/>
            <person name="Wendel J.F."/>
        </authorList>
    </citation>
    <scope>NUCLEOTIDE SEQUENCE [LARGE SCALE GENOMIC DNA]</scope>
    <source>
        <strain evidence="5">0</strain>
        <tissue evidence="5">Leaf</tissue>
    </source>
</reference>
<feature type="compositionally biased region" description="Basic and acidic residues" evidence="3">
    <location>
        <begin position="74"/>
        <end position="83"/>
    </location>
</feature>
<sequence>MEDDEEEDLDSNPLLLKFGIAVAVSFVGFLCYRFRTPNPNSVSDNRSEVDSGETDRSEDDFRAVKMSITSDPEETSKQRMDDSTSISHDEDVFFLTEFDDLVKDFDFSAVVEPSPNLEVEAPRSDLDTLITLTSAKMDDYEQEIEHLRNTVKLLREKEKNLEAQLLKYYGLKEQETAVTELINRLKIKNTEVKLFSLKIESLQSEKRQLQSQVTSHEKAVAELESARSQIKMLKKKLKHEAEMNKEQILNLQKRVARLQEQELEAPVNNPDIESKLQRLKILECEVEELRNLNMRLQMENSELARKLESTQILANSVLEDPERKAIDQTSNRLRQENEDLTKQIEQLQLHRCDDVEELVYLRWINACLRYELRNYRSPAGETVARDLSRSLSPKSEAKAKKLILEYAHTEGMDSNDFDCDQWSSSQASETQELDDPLIENSSATKPTNSGKNKFFKNLRRLIRRKDSHHADYASSMGRPDHVDDPPTWSSSTKSDSVTMVSSRSDRVTTPSQSSSGTSSDIPRWRSLNDDHIKNIEKFRSKCGSYGYRRVVVGKDGDDYPNLPLEPKLETDSDSCWKSELVKFGEVLEGARKVKIHKKSASII</sequence>
<accession>A0A7J9HPC6</accession>
<feature type="compositionally biased region" description="Basic and acidic residues" evidence="3">
    <location>
        <begin position="45"/>
        <end position="63"/>
    </location>
</feature>
<evidence type="ECO:0000256" key="3">
    <source>
        <dbReference type="SAM" id="MobiDB-lite"/>
    </source>
</evidence>
<evidence type="ECO:0008006" key="7">
    <source>
        <dbReference type="Google" id="ProtNLM"/>
    </source>
</evidence>
<evidence type="ECO:0000256" key="2">
    <source>
        <dbReference type="SAM" id="Coils"/>
    </source>
</evidence>
<proteinExistence type="predicted"/>
<evidence type="ECO:0000256" key="4">
    <source>
        <dbReference type="SAM" id="Phobius"/>
    </source>
</evidence>
<dbReference type="InterPro" id="IPR040265">
    <property type="entry name" value="CHUP1/IPGA1-like"/>
</dbReference>
<keyword evidence="4" id="KW-1133">Transmembrane helix</keyword>
<organism evidence="5 6">
    <name type="scientific">Gossypium harknessii</name>
    <dbReference type="NCBI Taxonomy" id="34285"/>
    <lineage>
        <taxon>Eukaryota</taxon>
        <taxon>Viridiplantae</taxon>
        <taxon>Streptophyta</taxon>
        <taxon>Embryophyta</taxon>
        <taxon>Tracheophyta</taxon>
        <taxon>Spermatophyta</taxon>
        <taxon>Magnoliopsida</taxon>
        <taxon>eudicotyledons</taxon>
        <taxon>Gunneridae</taxon>
        <taxon>Pentapetalae</taxon>
        <taxon>rosids</taxon>
        <taxon>malvids</taxon>
        <taxon>Malvales</taxon>
        <taxon>Malvaceae</taxon>
        <taxon>Malvoideae</taxon>
        <taxon>Gossypium</taxon>
    </lineage>
</organism>
<dbReference type="EMBL" id="JABFAD010000010">
    <property type="protein sequence ID" value="MBA0811573.1"/>
    <property type="molecule type" value="Genomic_DNA"/>
</dbReference>
<dbReference type="GO" id="GO:0055028">
    <property type="term" value="C:cortical microtubule"/>
    <property type="evidence" value="ECO:0007669"/>
    <property type="project" value="TreeGrafter"/>
</dbReference>
<feature type="compositionally biased region" description="Polar residues" evidence="3">
    <location>
        <begin position="439"/>
        <end position="451"/>
    </location>
</feature>
<keyword evidence="4" id="KW-0812">Transmembrane</keyword>
<feature type="region of interest" description="Disordered" evidence="3">
    <location>
        <begin position="415"/>
        <end position="452"/>
    </location>
</feature>
<keyword evidence="1 2" id="KW-0175">Coiled coil</keyword>
<feature type="compositionally biased region" description="Low complexity" evidence="3">
    <location>
        <begin position="508"/>
        <end position="519"/>
    </location>
</feature>
<feature type="compositionally biased region" description="Polar residues" evidence="3">
    <location>
        <begin position="487"/>
        <end position="502"/>
    </location>
</feature>
<dbReference type="AlphaFoldDB" id="A0A7J9HPC6"/>
<keyword evidence="4" id="KW-0472">Membrane</keyword>
<keyword evidence="6" id="KW-1185">Reference proteome</keyword>
<evidence type="ECO:0000313" key="5">
    <source>
        <dbReference type="EMBL" id="MBA0811573.1"/>
    </source>
</evidence>
<dbReference type="PANTHER" id="PTHR31342:SF4">
    <property type="entry name" value="ACTIN BINDING PROTEIN FAMILY"/>
    <property type="match status" value="1"/>
</dbReference>
<dbReference type="Proteomes" id="UP000593560">
    <property type="component" value="Unassembled WGS sequence"/>
</dbReference>
<feature type="compositionally biased region" description="Polar residues" evidence="3">
    <location>
        <begin position="421"/>
        <end position="430"/>
    </location>
</feature>
<dbReference type="PANTHER" id="PTHR31342">
    <property type="entry name" value="PROTEIN CHUP1, CHLOROPLASTIC"/>
    <property type="match status" value="1"/>
</dbReference>